<organism evidence="2 3">
    <name type="scientific">Halovenus aranensis</name>
    <dbReference type="NCBI Taxonomy" id="890420"/>
    <lineage>
        <taxon>Archaea</taxon>
        <taxon>Methanobacteriati</taxon>
        <taxon>Methanobacteriota</taxon>
        <taxon>Stenosarchaea group</taxon>
        <taxon>Halobacteria</taxon>
        <taxon>Halobacteriales</taxon>
        <taxon>Haloarculaceae</taxon>
        <taxon>Halovenus</taxon>
    </lineage>
</organism>
<dbReference type="STRING" id="890420.SAMN05216226_107108"/>
<dbReference type="InterPro" id="IPR013096">
    <property type="entry name" value="Cupin_2"/>
</dbReference>
<accession>A0A1G8VSU8</accession>
<dbReference type="Pfam" id="PF07883">
    <property type="entry name" value="Cupin_2"/>
    <property type="match status" value="1"/>
</dbReference>
<evidence type="ECO:0000313" key="2">
    <source>
        <dbReference type="EMBL" id="SDJ68515.1"/>
    </source>
</evidence>
<protein>
    <submittedName>
        <fullName evidence="2">Cupin domain-containing protein</fullName>
    </submittedName>
</protein>
<evidence type="ECO:0000313" key="3">
    <source>
        <dbReference type="Proteomes" id="UP000198856"/>
    </source>
</evidence>
<name>A0A1G8VSU8_9EURY</name>
<reference evidence="2 3" key="1">
    <citation type="submission" date="2016-10" db="EMBL/GenBank/DDBJ databases">
        <authorList>
            <person name="de Groot N.N."/>
        </authorList>
    </citation>
    <scope>NUCLEOTIDE SEQUENCE [LARGE SCALE GENOMIC DNA]</scope>
    <source>
        <strain evidence="2 3">IBRC-M10015</strain>
    </source>
</reference>
<gene>
    <name evidence="2" type="ORF">SAMN05216226_107108</name>
</gene>
<keyword evidence="3" id="KW-1185">Reference proteome</keyword>
<proteinExistence type="predicted"/>
<dbReference type="InterPro" id="IPR014710">
    <property type="entry name" value="RmlC-like_jellyroll"/>
</dbReference>
<dbReference type="EMBL" id="FNFC01000007">
    <property type="protein sequence ID" value="SDJ68515.1"/>
    <property type="molecule type" value="Genomic_DNA"/>
</dbReference>
<dbReference type="SUPFAM" id="SSF51182">
    <property type="entry name" value="RmlC-like cupins"/>
    <property type="match status" value="1"/>
</dbReference>
<dbReference type="InterPro" id="IPR011051">
    <property type="entry name" value="RmlC_Cupin_sf"/>
</dbReference>
<feature type="domain" description="Cupin type-2" evidence="1">
    <location>
        <begin position="29"/>
        <end position="89"/>
    </location>
</feature>
<dbReference type="Proteomes" id="UP000198856">
    <property type="component" value="Unassembled WGS sequence"/>
</dbReference>
<dbReference type="RefSeq" id="WP_092702027.1">
    <property type="nucleotide sequence ID" value="NZ_FNFC01000007.1"/>
</dbReference>
<sequence>MTDITALDDLDGQPHVNVFPGAEPKTVRLSLEAGETVPEHTHPGRDIVLYVVDGEIELALEEDTHELTGGEVARFAGDQDISPTATSESTALIVLAPAVEE</sequence>
<dbReference type="OrthoDB" id="199885at2157"/>
<evidence type="ECO:0000259" key="1">
    <source>
        <dbReference type="Pfam" id="PF07883"/>
    </source>
</evidence>
<dbReference type="Gene3D" id="2.60.120.10">
    <property type="entry name" value="Jelly Rolls"/>
    <property type="match status" value="1"/>
</dbReference>
<dbReference type="AlphaFoldDB" id="A0A1G8VSU8"/>